<dbReference type="EMBL" id="CP041405">
    <property type="protein sequence ID" value="QDM43361.1"/>
    <property type="molecule type" value="Genomic_DNA"/>
</dbReference>
<dbReference type="Gene3D" id="2.30.42.10">
    <property type="match status" value="1"/>
</dbReference>
<name>A0AAP9DSC2_PANTH</name>
<feature type="domain" description="PDZ" evidence="1">
    <location>
        <begin position="1"/>
        <end position="81"/>
    </location>
</feature>
<dbReference type="Proteomes" id="UP000315377">
    <property type="component" value="Chromosome"/>
</dbReference>
<dbReference type="PROSITE" id="PS50106">
    <property type="entry name" value="PDZ"/>
    <property type="match status" value="1"/>
</dbReference>
<dbReference type="RefSeq" id="WP_087442310.1">
    <property type="nucleotide sequence ID" value="NZ_CABMNB010000025.1"/>
</dbReference>
<protein>
    <submittedName>
        <fullName evidence="2">PDZ domain-containing protein</fullName>
    </submittedName>
</protein>
<dbReference type="Pfam" id="PF13180">
    <property type="entry name" value="PDZ_2"/>
    <property type="match status" value="1"/>
</dbReference>
<evidence type="ECO:0000313" key="3">
    <source>
        <dbReference type="Proteomes" id="UP000315377"/>
    </source>
</evidence>
<dbReference type="InterPro" id="IPR036034">
    <property type="entry name" value="PDZ_sf"/>
</dbReference>
<dbReference type="SMART" id="SM00228">
    <property type="entry name" value="PDZ"/>
    <property type="match status" value="1"/>
</dbReference>
<accession>A0AAP9DSC2</accession>
<sequence length="103" mass="10852">MRSSIWLSWIGAQHRTHAVAALPGSVIVEVVAGTPADGLLSIGDIITDINGMPVHGYDDLESVVTRIGPGQAVKLGLLRDGKRQEVQLTTVPFGAKRNSAIPS</sequence>
<dbReference type="SUPFAM" id="SSF50156">
    <property type="entry name" value="PDZ domain-like"/>
    <property type="match status" value="1"/>
</dbReference>
<gene>
    <name evidence="2" type="ORF">FLT43_07435</name>
</gene>
<dbReference type="InterPro" id="IPR001478">
    <property type="entry name" value="PDZ"/>
</dbReference>
<evidence type="ECO:0000313" key="2">
    <source>
        <dbReference type="EMBL" id="QDM43361.1"/>
    </source>
</evidence>
<dbReference type="AlphaFoldDB" id="A0AAP9DSC2"/>
<reference evidence="2 3" key="1">
    <citation type="submission" date="2019-07" db="EMBL/GenBank/DDBJ databases">
        <title>Paenibacillus thiaminolyticus NRRL B-4156.</title>
        <authorList>
            <person name="Hehnly C."/>
            <person name="Zhang L."/>
        </authorList>
    </citation>
    <scope>NUCLEOTIDE SEQUENCE [LARGE SCALE GENOMIC DNA]</scope>
    <source>
        <strain evidence="2 3">NRRL B-4156</strain>
    </source>
</reference>
<proteinExistence type="predicted"/>
<evidence type="ECO:0000259" key="1">
    <source>
        <dbReference type="PROSITE" id="PS50106"/>
    </source>
</evidence>
<organism evidence="2 3">
    <name type="scientific">Paenibacillus thiaminolyticus</name>
    <name type="common">Bacillus thiaminolyticus</name>
    <dbReference type="NCBI Taxonomy" id="49283"/>
    <lineage>
        <taxon>Bacteria</taxon>
        <taxon>Bacillati</taxon>
        <taxon>Bacillota</taxon>
        <taxon>Bacilli</taxon>
        <taxon>Bacillales</taxon>
        <taxon>Paenibacillaceae</taxon>
        <taxon>Paenibacillus</taxon>
    </lineage>
</organism>